<dbReference type="SUPFAM" id="SSF54373">
    <property type="entry name" value="FAD-linked reductases, C-terminal domain"/>
    <property type="match status" value="1"/>
</dbReference>
<comment type="cofactor">
    <cofactor evidence="2 11">
        <name>FAD</name>
        <dbReference type="ChEBI" id="CHEBI:57692"/>
    </cofactor>
</comment>
<dbReference type="AlphaFoldDB" id="A0A0A6Y0R3"/>
<evidence type="ECO:0000256" key="5">
    <source>
        <dbReference type="ARBA" id="ARBA00012402"/>
    </source>
</evidence>
<dbReference type="InterPro" id="IPR050464">
    <property type="entry name" value="Zeta_carotene_desat/Oxidored"/>
</dbReference>
<keyword evidence="7 11" id="KW-0285">Flavoprotein</keyword>
<name>A0A0A6Y0R3_9BACI</name>
<protein>
    <recommendedName>
        <fullName evidence="6 11">Coproporphyrinogen III oxidase</fullName>
        <ecNumber evidence="5 11">1.3.3.15</ecNumber>
    </recommendedName>
</protein>
<keyword evidence="11" id="KW-0963">Cytoplasm</keyword>
<keyword evidence="8 11" id="KW-0274">FAD</keyword>
<evidence type="ECO:0000259" key="12">
    <source>
        <dbReference type="Pfam" id="PF01593"/>
    </source>
</evidence>
<dbReference type="Pfam" id="PF01593">
    <property type="entry name" value="Amino_oxidase"/>
    <property type="match status" value="1"/>
</dbReference>
<dbReference type="Gene3D" id="3.90.660.20">
    <property type="entry name" value="Protoporphyrinogen oxidase, mitochondrial, domain 2"/>
    <property type="match status" value="1"/>
</dbReference>
<keyword evidence="9 11" id="KW-0560">Oxidoreductase</keyword>
<dbReference type="UniPathway" id="UPA00252"/>
<dbReference type="GO" id="GO:0006783">
    <property type="term" value="P:heme biosynthetic process"/>
    <property type="evidence" value="ECO:0007669"/>
    <property type="project" value="UniProtKB-UniRule"/>
</dbReference>
<evidence type="ECO:0000256" key="2">
    <source>
        <dbReference type="ARBA" id="ARBA00001974"/>
    </source>
</evidence>
<dbReference type="Gene3D" id="1.10.3110.10">
    <property type="entry name" value="protoporphyrinogen ix oxidase, domain 3"/>
    <property type="match status" value="1"/>
</dbReference>
<proteinExistence type="inferred from homology"/>
<dbReference type="GO" id="GO:0004729">
    <property type="term" value="F:oxygen-dependent protoporphyrinogen oxidase activity"/>
    <property type="evidence" value="ECO:0007669"/>
    <property type="project" value="UniProtKB-UniRule"/>
</dbReference>
<evidence type="ECO:0000256" key="8">
    <source>
        <dbReference type="ARBA" id="ARBA00022827"/>
    </source>
</evidence>
<reference evidence="13 14" key="1">
    <citation type="submission" date="2014-10" db="EMBL/GenBank/DDBJ databases">
        <title>Draft genome of phytase producing Bacillus ginsengihumi strain M2.11.</title>
        <authorList>
            <person name="Toymentseva A."/>
            <person name="Boulygina E.A."/>
            <person name="Kazakov S.V."/>
            <person name="Kayumov I."/>
            <person name="Suleimanova A.D."/>
            <person name="Mardanova A.M."/>
            <person name="Maria S.N."/>
            <person name="Sergey M.Y."/>
            <person name="Sharipova M.R."/>
        </authorList>
    </citation>
    <scope>NUCLEOTIDE SEQUENCE [LARGE SCALE GENOMIC DNA]</scope>
    <source>
        <strain evidence="13 14">M2.11</strain>
    </source>
</reference>
<dbReference type="Gene3D" id="3.50.50.60">
    <property type="entry name" value="FAD/NAD(P)-binding domain"/>
    <property type="match status" value="1"/>
</dbReference>
<evidence type="ECO:0000256" key="7">
    <source>
        <dbReference type="ARBA" id="ARBA00022630"/>
    </source>
</evidence>
<dbReference type="EMBL" id="JRUN01000014">
    <property type="protein sequence ID" value="KHD85887.1"/>
    <property type="molecule type" value="Genomic_DNA"/>
</dbReference>
<evidence type="ECO:0000256" key="11">
    <source>
        <dbReference type="RuleBase" id="RU364052"/>
    </source>
</evidence>
<dbReference type="InterPro" id="IPR002937">
    <property type="entry name" value="Amino_oxidase"/>
</dbReference>
<comment type="catalytic activity">
    <reaction evidence="1">
        <text>coproporphyrinogen III + 3 O2 = coproporphyrin III + 3 H2O2</text>
        <dbReference type="Rhea" id="RHEA:43436"/>
        <dbReference type="ChEBI" id="CHEBI:15379"/>
        <dbReference type="ChEBI" id="CHEBI:16240"/>
        <dbReference type="ChEBI" id="CHEBI:57309"/>
        <dbReference type="ChEBI" id="CHEBI:131725"/>
        <dbReference type="EC" id="1.3.3.15"/>
    </reaction>
    <physiologicalReaction direction="left-to-right" evidence="1">
        <dbReference type="Rhea" id="RHEA:43437"/>
    </physiologicalReaction>
</comment>
<feature type="domain" description="Amine oxidase" evidence="12">
    <location>
        <begin position="15"/>
        <end position="467"/>
    </location>
</feature>
<evidence type="ECO:0000256" key="6">
    <source>
        <dbReference type="ARBA" id="ARBA00019046"/>
    </source>
</evidence>
<dbReference type="STRING" id="363870.NG54_06445"/>
<dbReference type="PANTHER" id="PTHR42923:SF3">
    <property type="entry name" value="PROTOPORPHYRINOGEN OXIDASE"/>
    <property type="match status" value="1"/>
</dbReference>
<comment type="pathway">
    <text evidence="3 11">Porphyrin-containing compound metabolism; protoheme biosynthesis.</text>
</comment>
<evidence type="ECO:0000313" key="14">
    <source>
        <dbReference type="Proteomes" id="UP000030588"/>
    </source>
</evidence>
<evidence type="ECO:0000256" key="1">
    <source>
        <dbReference type="ARBA" id="ARBA00001755"/>
    </source>
</evidence>
<comment type="similarity">
    <text evidence="4 11">Belongs to the protoporphyrinogen/coproporphyrinogen oxidase family. Coproporphyrinogen III oxidase subfamily.</text>
</comment>
<evidence type="ECO:0000256" key="9">
    <source>
        <dbReference type="ARBA" id="ARBA00023002"/>
    </source>
</evidence>
<organism evidence="13 14">
    <name type="scientific">Heyndrickxia ginsengihumi</name>
    <dbReference type="NCBI Taxonomy" id="363870"/>
    <lineage>
        <taxon>Bacteria</taxon>
        <taxon>Bacillati</taxon>
        <taxon>Bacillota</taxon>
        <taxon>Bacilli</taxon>
        <taxon>Bacillales</taxon>
        <taxon>Bacillaceae</taxon>
        <taxon>Heyndrickxia</taxon>
    </lineage>
</organism>
<evidence type="ECO:0000313" key="13">
    <source>
        <dbReference type="EMBL" id="KHD85887.1"/>
    </source>
</evidence>
<comment type="function">
    <text evidence="11">Involved in coproporphyrin-dependent heme b biosynthesis. Catalyzes the oxidation of coproporphyrinogen III to coproporphyrin III.</text>
</comment>
<gene>
    <name evidence="13" type="ORF">NG54_06445</name>
</gene>
<dbReference type="InterPro" id="IPR036188">
    <property type="entry name" value="FAD/NAD-bd_sf"/>
</dbReference>
<dbReference type="Proteomes" id="UP000030588">
    <property type="component" value="Unassembled WGS sequence"/>
</dbReference>
<accession>A0A0A6Y0R3</accession>
<evidence type="ECO:0000256" key="4">
    <source>
        <dbReference type="ARBA" id="ARBA00008310"/>
    </source>
</evidence>
<dbReference type="EC" id="1.3.3.15" evidence="5 11"/>
<evidence type="ECO:0000256" key="3">
    <source>
        <dbReference type="ARBA" id="ARBA00004744"/>
    </source>
</evidence>
<comment type="subcellular location">
    <subcellularLocation>
        <location evidence="11">Cytoplasm</location>
    </subcellularLocation>
</comment>
<dbReference type="InterPro" id="IPR004572">
    <property type="entry name" value="Protoporphyrinogen_oxidase"/>
</dbReference>
<evidence type="ECO:0000256" key="10">
    <source>
        <dbReference type="ARBA" id="ARBA00023133"/>
    </source>
</evidence>
<dbReference type="NCBIfam" id="NF008845">
    <property type="entry name" value="PRK11883.1-5"/>
    <property type="match status" value="1"/>
</dbReference>
<dbReference type="SUPFAM" id="SSF51905">
    <property type="entry name" value="FAD/NAD(P)-binding domain"/>
    <property type="match status" value="1"/>
</dbReference>
<keyword evidence="10 11" id="KW-0350">Heme biosynthesis</keyword>
<dbReference type="RefSeq" id="WP_035348358.1">
    <property type="nucleotide sequence ID" value="NZ_JBCNCG010000106.1"/>
</dbReference>
<sequence length="471" mass="52500">MADIHRKVVVLGGGITGLTAAYYLQQYIEKNKLPVELTLLERNSRLGGKIQTIRRNGFIIDKGPDSFLARKKSALRLIKDIGLQSELISNAAGASYIIANQRLHPIPKGSIMGIPAQISSLLTTNLISVSGKIRALCDLILPRKKIDKDQSVGDFIRYRLGEEVLENLVEPLLSGVYAGNIDRLSLLTTLPQLYQAEQKYRSLMLGMKRIFHEHAQNDSRPTNKSGAFFTLANGLETLVEALEEKIHKESIMKSVTVDKIEKSTGKHQYKIKLTNGTIVNTDFIISALPHYALPHIFSTYNIFDSLKNMPSTSVATIAMAFPEEAIVKDIDGSGFVVSRNSDYTITACTWTHKKWPHTVPKGKALLRCYIGRLGDEAAIDLSDDQIENIVLGDLKRIMSISSKPEFTIVTRWKYAMPQYTVGHLERVDKIIKEAQQELPGIFFIGSSFEGIGIPDCIRQGEEAVKNIVQYI</sequence>
<dbReference type="GO" id="GO:0005737">
    <property type="term" value="C:cytoplasm"/>
    <property type="evidence" value="ECO:0007669"/>
    <property type="project" value="UniProtKB-SubCell"/>
</dbReference>
<comment type="caution">
    <text evidence="13">The sequence shown here is derived from an EMBL/GenBank/DDBJ whole genome shotgun (WGS) entry which is preliminary data.</text>
</comment>
<dbReference type="NCBIfam" id="TIGR00562">
    <property type="entry name" value="proto_IX_ox"/>
    <property type="match status" value="1"/>
</dbReference>
<dbReference type="PANTHER" id="PTHR42923">
    <property type="entry name" value="PROTOPORPHYRINOGEN OXIDASE"/>
    <property type="match status" value="1"/>
</dbReference>
<dbReference type="OrthoDB" id="9805195at2"/>